<organism evidence="1 2">
    <name type="scientific">Choristoneura fumiferana</name>
    <name type="common">Spruce budworm moth</name>
    <name type="synonym">Archips fumiferana</name>
    <dbReference type="NCBI Taxonomy" id="7141"/>
    <lineage>
        <taxon>Eukaryota</taxon>
        <taxon>Metazoa</taxon>
        <taxon>Ecdysozoa</taxon>
        <taxon>Arthropoda</taxon>
        <taxon>Hexapoda</taxon>
        <taxon>Insecta</taxon>
        <taxon>Pterygota</taxon>
        <taxon>Neoptera</taxon>
        <taxon>Endopterygota</taxon>
        <taxon>Lepidoptera</taxon>
        <taxon>Glossata</taxon>
        <taxon>Ditrysia</taxon>
        <taxon>Tortricoidea</taxon>
        <taxon>Tortricidae</taxon>
        <taxon>Tortricinae</taxon>
        <taxon>Choristoneura</taxon>
    </lineage>
</organism>
<proteinExistence type="predicted"/>
<sequence>MARRYRDAAAKLQQNVQKHLQGMKELSSSEDEEPYESSVLSGVLQSYVRGGGDAGALSRTRHMLEEAAGGRAVTCLVCIGSIKRAHAIWTCDHCHCYFHLSCIQKWSNDSISLRSEESQGPIAVFKPKKIEWCCPKCRNSYTKEEIPRKYRCFCGKADDPPFHPWLIPHTCGEVCGKRLSMGDDCKHKCLLLCHPGPCPPCPQTVNGVCFCEKERKRVRCSAAKWSCAQQCKKLLSCKSHKCENICHPDACPACSYTSVQSCLCGAEKAKRPCNDPVWRCQKLCNKPFSCGYHKCEQVCHSGDCGACPNSGMRSCPCGANQRFVQCPDVMETCMGTCGKTQELCEHTCPEKCHKGVCPPCLVLIEKQCQCGTHARSLPCSKEYKCESKCKGIRPCGKHGCARKCCNGNCPPCEKVCDKPLQCGRHKCTTVCHHGPCYPCPRESKVTCRCKETYVTVPCGRERHTKPPKCNLPCKIKYKCGHVDENRHSCHFGDCPPCKAICHKVYEKCDHDCKAVCHAYVTVVFKQVEKPATPWEVQPPKTKVMTLDCPPCEIPVPIVCFGEHETAQQPCHAAARRPCGRECGRELPCTKHRCKLLCHLYAADPNYPNIPTLCEPCNRECLVPRPDRCSHKCAKGACHPGPCPSCEVIERIPCHCGVTELYLRCRELSTATEEMLSCKQQCPKNLNCGHRCRNLCHPGACGQDQVCTKKTKVHCQCGNLKRDAPCNVARQGGGRPACDATCDHKRLAMELEREKEEKRRKEIEEEKNRKELAEYEWKLSGKKKKYKEKKVVTNMDDRNFLQKYWIPMIETKDSASSAVRIYSHHHPLHYSIAPFLLQFIYESLDMLEAIVVTMAPIATYVFFDLETTGLPIEEFNRTKITELSMVAVKREHLLSTAAGGAPRVQHKLTRCFEPGRRVCDASAATTGLDNFLLEYETKFDVTSFEIINGFLNTLTKPVCLVSHNGRNFDFPILRRQLEMLNRSLSEEIMCADTLYGFYDILEAKKTNVKAMESKNIDSVDEADLSAENTLPMKAVNETTPKQVKPNLKRPHADNVKRRLPWSKSRESYTLAQVYERVLQRPASGAHRAETDCLLSLEIAVVLSKEFVAWVDHNHCPLADIPPMTVGVKIDN</sequence>
<reference evidence="1 2" key="1">
    <citation type="journal article" date="2022" name="Genome Biol. Evol.">
        <title>The Spruce Budworm Genome: Reconstructing the Evolutionary History of Antifreeze Proteins.</title>
        <authorList>
            <person name="Beliveau C."/>
            <person name="Gagne P."/>
            <person name="Picq S."/>
            <person name="Vernygora O."/>
            <person name="Keeling C.I."/>
            <person name="Pinkney K."/>
            <person name="Doucet D."/>
            <person name="Wen F."/>
            <person name="Johnston J.S."/>
            <person name="Maaroufi H."/>
            <person name="Boyle B."/>
            <person name="Laroche J."/>
            <person name="Dewar K."/>
            <person name="Juretic N."/>
            <person name="Blackburn G."/>
            <person name="Nisole A."/>
            <person name="Brunet B."/>
            <person name="Brandao M."/>
            <person name="Lumley L."/>
            <person name="Duan J."/>
            <person name="Quan G."/>
            <person name="Lucarotti C.J."/>
            <person name="Roe A.D."/>
            <person name="Sperling F.A.H."/>
            <person name="Levesque R.C."/>
            <person name="Cusson M."/>
        </authorList>
    </citation>
    <scope>NUCLEOTIDE SEQUENCE [LARGE SCALE GENOMIC DNA]</scope>
    <source>
        <strain evidence="1">Glfc:IPQL:Cfum</strain>
    </source>
</reference>
<name>A0ACC0K9I6_CHOFU</name>
<dbReference type="EMBL" id="CM046124">
    <property type="protein sequence ID" value="KAI8433049.1"/>
    <property type="molecule type" value="Genomic_DNA"/>
</dbReference>
<keyword evidence="2" id="KW-1185">Reference proteome</keyword>
<protein>
    <submittedName>
        <fullName evidence="1">Uncharacterized protein</fullName>
    </submittedName>
</protein>
<evidence type="ECO:0000313" key="2">
    <source>
        <dbReference type="Proteomes" id="UP001064048"/>
    </source>
</evidence>
<comment type="caution">
    <text evidence="1">The sequence shown here is derived from an EMBL/GenBank/DDBJ whole genome shotgun (WGS) entry which is preliminary data.</text>
</comment>
<accession>A0ACC0K9I6</accession>
<dbReference type="Proteomes" id="UP001064048">
    <property type="component" value="Chromosome 24"/>
</dbReference>
<gene>
    <name evidence="1" type="ORF">MSG28_013909</name>
</gene>
<evidence type="ECO:0000313" key="1">
    <source>
        <dbReference type="EMBL" id="KAI8433049.1"/>
    </source>
</evidence>